<dbReference type="SUPFAM" id="SSF46785">
    <property type="entry name" value="Winged helix' DNA-binding domain"/>
    <property type="match status" value="1"/>
</dbReference>
<keyword evidence="4" id="KW-0804">Transcription</keyword>
<evidence type="ECO:0000313" key="6">
    <source>
        <dbReference type="EMBL" id="MBN0987171.1"/>
    </source>
</evidence>
<dbReference type="CDD" id="cd08422">
    <property type="entry name" value="PBP2_CrgA_like"/>
    <property type="match status" value="1"/>
</dbReference>
<dbReference type="PRINTS" id="PR00039">
    <property type="entry name" value="HTHLYSR"/>
</dbReference>
<dbReference type="Proteomes" id="UP000760472">
    <property type="component" value="Unassembled WGS sequence"/>
</dbReference>
<evidence type="ECO:0000256" key="2">
    <source>
        <dbReference type="ARBA" id="ARBA00023015"/>
    </source>
</evidence>
<dbReference type="Gene3D" id="1.10.10.10">
    <property type="entry name" value="Winged helix-like DNA-binding domain superfamily/Winged helix DNA-binding domain"/>
    <property type="match status" value="1"/>
</dbReference>
<comment type="similarity">
    <text evidence="1">Belongs to the LysR transcriptional regulatory family.</text>
</comment>
<dbReference type="EMBL" id="JAFFZP010000008">
    <property type="protein sequence ID" value="MBN0987171.1"/>
    <property type="molecule type" value="Genomic_DNA"/>
</dbReference>
<dbReference type="InterPro" id="IPR000847">
    <property type="entry name" value="LysR_HTH_N"/>
</dbReference>
<reference evidence="6 7" key="1">
    <citation type="submission" date="2021-02" db="EMBL/GenBank/DDBJ databases">
        <title>A novel species of genus Amphritea isolated from a fishpond in China.</title>
        <authorList>
            <person name="Lu H."/>
        </authorList>
    </citation>
    <scope>NUCLEOTIDE SEQUENCE [LARGE SCALE GENOMIC DNA]</scope>
    <source>
        <strain evidence="6 7">RP18W</strain>
    </source>
</reference>
<feature type="domain" description="HTH lysR-type" evidence="5">
    <location>
        <begin position="1"/>
        <end position="59"/>
    </location>
</feature>
<dbReference type="Pfam" id="PF03466">
    <property type="entry name" value="LysR_substrate"/>
    <property type="match status" value="1"/>
</dbReference>
<dbReference type="InterPro" id="IPR005119">
    <property type="entry name" value="LysR_subst-bd"/>
</dbReference>
<name>A0ABS2W6F6_9GAMM</name>
<evidence type="ECO:0000256" key="4">
    <source>
        <dbReference type="ARBA" id="ARBA00023163"/>
    </source>
</evidence>
<keyword evidence="3" id="KW-0238">DNA-binding</keyword>
<evidence type="ECO:0000259" key="5">
    <source>
        <dbReference type="PROSITE" id="PS50931"/>
    </source>
</evidence>
<accession>A0ABS2W6F6</accession>
<keyword evidence="7" id="KW-1185">Reference proteome</keyword>
<dbReference type="PANTHER" id="PTHR30537:SF5">
    <property type="entry name" value="HTH-TYPE TRANSCRIPTIONAL ACTIVATOR TTDR-RELATED"/>
    <property type="match status" value="1"/>
</dbReference>
<dbReference type="InterPro" id="IPR058163">
    <property type="entry name" value="LysR-type_TF_proteobact-type"/>
</dbReference>
<dbReference type="Gene3D" id="3.40.190.290">
    <property type="match status" value="1"/>
</dbReference>
<dbReference type="SUPFAM" id="SSF53850">
    <property type="entry name" value="Periplasmic binding protein-like II"/>
    <property type="match status" value="1"/>
</dbReference>
<evidence type="ECO:0000256" key="3">
    <source>
        <dbReference type="ARBA" id="ARBA00023125"/>
    </source>
</evidence>
<dbReference type="Pfam" id="PF00126">
    <property type="entry name" value="HTH_1"/>
    <property type="match status" value="1"/>
</dbReference>
<dbReference type="PROSITE" id="PS50931">
    <property type="entry name" value="HTH_LYSR"/>
    <property type="match status" value="1"/>
</dbReference>
<dbReference type="PANTHER" id="PTHR30537">
    <property type="entry name" value="HTH-TYPE TRANSCRIPTIONAL REGULATOR"/>
    <property type="match status" value="1"/>
</dbReference>
<keyword evidence="2" id="KW-0805">Transcription regulation</keyword>
<protein>
    <submittedName>
        <fullName evidence="6">LysR family transcriptional regulator</fullName>
    </submittedName>
</protein>
<proteinExistence type="inferred from homology"/>
<dbReference type="InterPro" id="IPR036390">
    <property type="entry name" value="WH_DNA-bd_sf"/>
</dbReference>
<sequence length="308" mass="34166">MDVLSAMAVFVRVVDLKSFSLAASELGISSSSVSKQISHLEQHVGARLLQRTTRRLSVTEVGAAYHEKCQAILADVDEAENLVSQLQGKPRGLLRINCNMTFGQLLLSKAIPEFMAAYPDVQLEVALDDSDVELLKEGFDLALRIAHPKLPDSSLIARQIASIPLFLCATPSYLAQHGHPQTPEDLRQHNCLVFMLASNTNLWTLTNAEGSQTVQVSGDLKANNSLLVLQAALAHRGVANLASFVIERYVEEGRLELLLPEFQAEQLSLYAIYPDRKYSPPKVSLFIEFFQGWLEKNLQQKLHCQSRS</sequence>
<evidence type="ECO:0000313" key="7">
    <source>
        <dbReference type="Proteomes" id="UP000760472"/>
    </source>
</evidence>
<evidence type="ECO:0000256" key="1">
    <source>
        <dbReference type="ARBA" id="ARBA00009437"/>
    </source>
</evidence>
<organism evidence="6 7">
    <name type="scientific">Amphritea pacifica</name>
    <dbReference type="NCBI Taxonomy" id="2811233"/>
    <lineage>
        <taxon>Bacteria</taxon>
        <taxon>Pseudomonadati</taxon>
        <taxon>Pseudomonadota</taxon>
        <taxon>Gammaproteobacteria</taxon>
        <taxon>Oceanospirillales</taxon>
        <taxon>Oceanospirillaceae</taxon>
        <taxon>Amphritea</taxon>
    </lineage>
</organism>
<dbReference type="InterPro" id="IPR036388">
    <property type="entry name" value="WH-like_DNA-bd_sf"/>
</dbReference>
<comment type="caution">
    <text evidence="6">The sequence shown here is derived from an EMBL/GenBank/DDBJ whole genome shotgun (WGS) entry which is preliminary data.</text>
</comment>
<dbReference type="RefSeq" id="WP_205213283.1">
    <property type="nucleotide sequence ID" value="NZ_JAFFZP010000008.1"/>
</dbReference>
<gene>
    <name evidence="6" type="ORF">JW498_07365</name>
</gene>